<comment type="caution">
    <text evidence="1">The sequence shown here is derived from an EMBL/GenBank/DDBJ whole genome shotgun (WGS) entry which is preliminary data.</text>
</comment>
<evidence type="ECO:0000313" key="1">
    <source>
        <dbReference type="EMBL" id="MET3865243.1"/>
    </source>
</evidence>
<reference evidence="1 2" key="1">
    <citation type="submission" date="2024-06" db="EMBL/GenBank/DDBJ databases">
        <title>Genomics of switchgrass bacterial isolates.</title>
        <authorList>
            <person name="Shade A."/>
        </authorList>
    </citation>
    <scope>NUCLEOTIDE SEQUENCE [LARGE SCALE GENOMIC DNA]</scope>
    <source>
        <strain evidence="1 2">PvP084</strain>
    </source>
</reference>
<name>A0ABV2NFG0_9HYPH</name>
<sequence>MNRALTKGVPSPAMVGDLDGEVAVVAQRRADLVDVVGLGGRTLEEPAVATDDLVDPVIREVEEGAVGEDDGVVVLVGIREDHRQAGLVDGGEQHVGIRYRRVVTPAERFCAVSGPLASLRPKAQDLCLKFLAREAMQIVVHLKLRPPPGE</sequence>
<accession>A0ABV2NFG0</accession>
<keyword evidence="2" id="KW-1185">Reference proteome</keyword>
<dbReference type="EMBL" id="JBEPNW010000002">
    <property type="protein sequence ID" value="MET3865243.1"/>
    <property type="molecule type" value="Genomic_DNA"/>
</dbReference>
<protein>
    <submittedName>
        <fullName evidence="1">Uncharacterized protein</fullName>
    </submittedName>
</protein>
<organism evidence="1 2">
    <name type="scientific">Methylobacterium radiotolerans</name>
    <dbReference type="NCBI Taxonomy" id="31998"/>
    <lineage>
        <taxon>Bacteria</taxon>
        <taxon>Pseudomonadati</taxon>
        <taxon>Pseudomonadota</taxon>
        <taxon>Alphaproteobacteria</taxon>
        <taxon>Hyphomicrobiales</taxon>
        <taxon>Methylobacteriaceae</taxon>
        <taxon>Methylobacterium</taxon>
    </lineage>
</organism>
<proteinExistence type="predicted"/>
<gene>
    <name evidence="1" type="ORF">ABIC20_002552</name>
</gene>
<dbReference type="Proteomes" id="UP001549119">
    <property type="component" value="Unassembled WGS sequence"/>
</dbReference>
<evidence type="ECO:0000313" key="2">
    <source>
        <dbReference type="Proteomes" id="UP001549119"/>
    </source>
</evidence>